<dbReference type="RefSeq" id="WP_188494702.1">
    <property type="nucleotide sequence ID" value="NZ_BMGA01000007.1"/>
</dbReference>
<dbReference type="Gene3D" id="3.40.50.300">
    <property type="entry name" value="P-loop containing nucleotide triphosphate hydrolases"/>
    <property type="match status" value="2"/>
</dbReference>
<organism evidence="4 5">
    <name type="scientific">Flavobacterium palustre</name>
    <dbReference type="NCBI Taxonomy" id="1476463"/>
    <lineage>
        <taxon>Bacteria</taxon>
        <taxon>Pseudomonadati</taxon>
        <taxon>Bacteroidota</taxon>
        <taxon>Flavobacteriia</taxon>
        <taxon>Flavobacteriales</taxon>
        <taxon>Flavobacteriaceae</taxon>
        <taxon>Flavobacterium</taxon>
    </lineage>
</organism>
<proteinExistence type="predicted"/>
<evidence type="ECO:0000259" key="3">
    <source>
        <dbReference type="PROSITE" id="PS50893"/>
    </source>
</evidence>
<dbReference type="CDD" id="cd03221">
    <property type="entry name" value="ABCF_EF-3"/>
    <property type="match status" value="2"/>
</dbReference>
<dbReference type="SMART" id="SM00382">
    <property type="entry name" value="AAA"/>
    <property type="match status" value="2"/>
</dbReference>
<dbReference type="GO" id="GO:0016740">
    <property type="term" value="F:transferase activity"/>
    <property type="evidence" value="ECO:0007669"/>
    <property type="project" value="UniProtKB-KW"/>
</dbReference>
<comment type="caution">
    <text evidence="4">The sequence shown here is derived from an EMBL/GenBank/DDBJ whole genome shotgun (WGS) entry which is preliminary data.</text>
</comment>
<dbReference type="Proteomes" id="UP000658793">
    <property type="component" value="Unassembled WGS sequence"/>
</dbReference>
<dbReference type="PROSITE" id="PS50893">
    <property type="entry name" value="ABC_TRANSPORTER_2"/>
    <property type="match status" value="2"/>
</dbReference>
<evidence type="ECO:0000256" key="1">
    <source>
        <dbReference type="ARBA" id="ARBA00022741"/>
    </source>
</evidence>
<dbReference type="PANTHER" id="PTHR42855:SF2">
    <property type="entry name" value="DRUG RESISTANCE ABC TRANSPORTER,ATP-BINDING PROTEIN"/>
    <property type="match status" value="1"/>
</dbReference>
<dbReference type="SUPFAM" id="SSF52540">
    <property type="entry name" value="P-loop containing nucleoside triphosphate hydrolases"/>
    <property type="match status" value="2"/>
</dbReference>
<dbReference type="NCBIfam" id="NF000355">
    <property type="entry name" value="ribo_prot_ABC_F"/>
    <property type="match status" value="1"/>
</dbReference>
<sequence>MLNIHNLSVSFGGTYLFEEVTFRLGAGDRVGLVGKNGAGKSTMLKMLAGDFKPDSGVISQEKDIRMGFLRQDIDFERGRTVLEEAYEAFTEIKIVEKKLEEINHQLVTRTDYESEEYSKIIEDLSDYTHRFELLGGYNYVGDTEKILLGLGFKREVFDNQTETFSGGWRMRIELAKLLLQNNDVLLLDEPTNHLDIESIIWLENFLRNYPGVVVIVSHDKMFLDNVTNRTIEISLGKAYDFNKPYSEYLELRQELREKQLATQKNQAKKIEETQKLIDRFRYSATKSSMAQSLIKKLDKVERIEVDEDDNSVMNISFPVSKEPGKVVIEAENVTKAYGDKTILKDISLLVERGSKIAFVGQNGQGKSTFIKALVNEFDYDGTIKLGHNVQLGYFAQNQAEYLDGEITLLQTMEDAALDSNRSKVRDMLGSFLFRGDDVEKKVKVLSGGERNRLALCKLLLQPINVLLMDEPTNHLDIKSKNVLKAALQKFGGTLLLVSHDRDFLQGMSNIVYEFKDQKIKEYLGDINFFLEQRNMENMREVEKKEVVKTAAPKENKKVSYEDQKKGKTLQNRLSKIESQISQLEKDIQHDDKMLASNYDKHIEDAAFFKAYNKKKEDLDQLLLDWELVQEEIDNL</sequence>
<dbReference type="InterPro" id="IPR003593">
    <property type="entry name" value="AAA+_ATPase"/>
</dbReference>
<keyword evidence="2" id="KW-0067">ATP-binding</keyword>
<evidence type="ECO:0000313" key="4">
    <source>
        <dbReference type="EMBL" id="GGA83530.1"/>
    </source>
</evidence>
<dbReference type="InterPro" id="IPR051309">
    <property type="entry name" value="ABCF_ATPase"/>
</dbReference>
<dbReference type="EMBL" id="BMGA01000007">
    <property type="protein sequence ID" value="GGA83530.1"/>
    <property type="molecule type" value="Genomic_DNA"/>
</dbReference>
<keyword evidence="4" id="KW-0808">Transferase</keyword>
<feature type="domain" description="ABC transporter" evidence="3">
    <location>
        <begin position="328"/>
        <end position="541"/>
    </location>
</feature>
<name>A0ABQ1HMR4_9FLAO</name>
<accession>A0ABQ1HMR4</accession>
<evidence type="ECO:0000256" key="2">
    <source>
        <dbReference type="ARBA" id="ARBA00022840"/>
    </source>
</evidence>
<dbReference type="InterPro" id="IPR032781">
    <property type="entry name" value="ABC_tran_Xtn"/>
</dbReference>
<protein>
    <submittedName>
        <fullName evidence="4">Glycosyl transferase family 2</fullName>
    </submittedName>
</protein>
<feature type="domain" description="ABC transporter" evidence="3">
    <location>
        <begin position="2"/>
        <end position="260"/>
    </location>
</feature>
<dbReference type="InterPro" id="IPR017871">
    <property type="entry name" value="ABC_transporter-like_CS"/>
</dbReference>
<keyword evidence="5" id="KW-1185">Reference proteome</keyword>
<dbReference type="PROSITE" id="PS00211">
    <property type="entry name" value="ABC_TRANSPORTER_1"/>
    <property type="match status" value="2"/>
</dbReference>
<dbReference type="InterPro" id="IPR027417">
    <property type="entry name" value="P-loop_NTPase"/>
</dbReference>
<dbReference type="InterPro" id="IPR003439">
    <property type="entry name" value="ABC_transporter-like_ATP-bd"/>
</dbReference>
<reference evidence="5" key="1">
    <citation type="journal article" date="2019" name="Int. J. Syst. Evol. Microbiol.">
        <title>The Global Catalogue of Microorganisms (GCM) 10K type strain sequencing project: providing services to taxonomists for standard genome sequencing and annotation.</title>
        <authorList>
            <consortium name="The Broad Institute Genomics Platform"/>
            <consortium name="The Broad Institute Genome Sequencing Center for Infectious Disease"/>
            <person name="Wu L."/>
            <person name="Ma J."/>
        </authorList>
    </citation>
    <scope>NUCLEOTIDE SEQUENCE [LARGE SCALE GENOMIC DNA]</scope>
    <source>
        <strain evidence="5">CGMCC 1.12811</strain>
    </source>
</reference>
<evidence type="ECO:0000313" key="5">
    <source>
        <dbReference type="Proteomes" id="UP000658793"/>
    </source>
</evidence>
<gene>
    <name evidence="4" type="ORF">GCM10008015_25470</name>
</gene>
<keyword evidence="1" id="KW-0547">Nucleotide-binding</keyword>
<dbReference type="PANTHER" id="PTHR42855">
    <property type="entry name" value="ABC TRANSPORTER ATP-BINDING SUBUNIT"/>
    <property type="match status" value="1"/>
</dbReference>
<dbReference type="Pfam" id="PF00005">
    <property type="entry name" value="ABC_tran"/>
    <property type="match status" value="2"/>
</dbReference>
<dbReference type="Pfam" id="PF12848">
    <property type="entry name" value="ABC_tran_Xtn"/>
    <property type="match status" value="1"/>
</dbReference>